<dbReference type="InterPro" id="IPR004437">
    <property type="entry name" value="ParB/RepB/Spo0J"/>
</dbReference>
<keyword evidence="4" id="KW-0614">Plasmid</keyword>
<dbReference type="GO" id="GO:0007059">
    <property type="term" value="P:chromosome segregation"/>
    <property type="evidence" value="ECO:0007669"/>
    <property type="project" value="TreeGrafter"/>
</dbReference>
<evidence type="ECO:0000256" key="2">
    <source>
        <dbReference type="SAM" id="MobiDB-lite"/>
    </source>
</evidence>
<sequence length="338" mass="37326">MAAKGSTGEMFKALARGTEKIAEPVDPGGSAPTGQTPAAAPSAGILAGREGAIWEVSSGKKITRVVRRVNPDRCRIWVRHNRRYDLLSPESCADLIEGFRQQGGQEFPAVVRRVTDGGPYEYEVISGARRHWTARFLKYDFLIEERDLTDLEAFRLSDIENRHREDLSDYERAVDYLQALNLYFDGSQKQMAMNLERSEGWLSRYLDLARLDPVIVDAVRDVREMTVNQARVIKPLLNGKTRGLVIERATELAALPEKPAAADLFRVLTSAAAEPKAARPNTPLETAATKETGKVFAVARRHGRGGLIIQVDGNSGAGKEEAVAAVTAMMERYYAPSK</sequence>
<evidence type="ECO:0000313" key="4">
    <source>
        <dbReference type="EMBL" id="AUB85346.1"/>
    </source>
</evidence>
<geneLocation type="plasmid" evidence="5">
    <name>pts485</name>
</geneLocation>
<dbReference type="PANTHER" id="PTHR33375">
    <property type="entry name" value="CHROMOSOME-PARTITIONING PROTEIN PARB-RELATED"/>
    <property type="match status" value="1"/>
</dbReference>
<dbReference type="AlphaFoldDB" id="A0A2K8UIE0"/>
<proteinExistence type="inferred from homology"/>
<reference evidence="4 5" key="1">
    <citation type="submission" date="2017-03" db="EMBL/GenBank/DDBJ databases">
        <title>Complete genome sequence of Candidatus 'Thiodictyon syntrophicum' sp. nov. strain Cad16T, a photolithoautotroph purple sulfur bacterium isolated from an alpine meromictic lake.</title>
        <authorList>
            <person name="Luedin S.M."/>
            <person name="Pothier J.F."/>
            <person name="Danza F."/>
            <person name="Storelli N."/>
            <person name="Wittwer M."/>
            <person name="Tonolla M."/>
        </authorList>
    </citation>
    <scope>NUCLEOTIDE SEQUENCE [LARGE SCALE GENOMIC DNA]</scope>
    <source>
        <strain evidence="4 5">Cad16T</strain>
        <plasmid evidence="5">Plasmid pts485</plasmid>
    </source>
</reference>
<gene>
    <name evidence="4" type="ORF">THSYN_30945</name>
</gene>
<dbReference type="SUPFAM" id="SSF110849">
    <property type="entry name" value="ParB/Sulfiredoxin"/>
    <property type="match status" value="1"/>
</dbReference>
<dbReference type="GO" id="GO:0005694">
    <property type="term" value="C:chromosome"/>
    <property type="evidence" value="ECO:0007669"/>
    <property type="project" value="TreeGrafter"/>
</dbReference>
<comment type="similarity">
    <text evidence="1">Belongs to the ParB family.</text>
</comment>
<protein>
    <recommendedName>
        <fullName evidence="3">ParB-like N-terminal domain-containing protein</fullName>
    </recommendedName>
</protein>
<dbReference type="SMART" id="SM00470">
    <property type="entry name" value="ParB"/>
    <property type="match status" value="1"/>
</dbReference>
<dbReference type="Gene3D" id="1.10.10.2830">
    <property type="match status" value="1"/>
</dbReference>
<dbReference type="GO" id="GO:0003677">
    <property type="term" value="F:DNA binding"/>
    <property type="evidence" value="ECO:0007669"/>
    <property type="project" value="InterPro"/>
</dbReference>
<evidence type="ECO:0000259" key="3">
    <source>
        <dbReference type="SMART" id="SM00470"/>
    </source>
</evidence>
<keyword evidence="5" id="KW-1185">Reference proteome</keyword>
<dbReference type="InterPro" id="IPR050336">
    <property type="entry name" value="Chromosome_partition/occlusion"/>
</dbReference>
<dbReference type="Proteomes" id="UP000232638">
    <property type="component" value="Plasmid pTs485"/>
</dbReference>
<accession>A0A2K8UIE0</accession>
<dbReference type="PANTHER" id="PTHR33375:SF1">
    <property type="entry name" value="CHROMOSOME-PARTITIONING PROTEIN PARB-RELATED"/>
    <property type="match status" value="1"/>
</dbReference>
<dbReference type="KEGG" id="tsy:THSYN_30945"/>
<evidence type="ECO:0000256" key="1">
    <source>
        <dbReference type="ARBA" id="ARBA00006295"/>
    </source>
</evidence>
<dbReference type="InterPro" id="IPR036086">
    <property type="entry name" value="ParB/Sulfiredoxin_sf"/>
</dbReference>
<feature type="domain" description="ParB-like N-terminal" evidence="3">
    <location>
        <begin position="67"/>
        <end position="162"/>
    </location>
</feature>
<dbReference type="RefSeq" id="WP_100922976.1">
    <property type="nucleotide sequence ID" value="NZ_CP020372.1"/>
</dbReference>
<dbReference type="SUPFAM" id="SSF109709">
    <property type="entry name" value="KorB DNA-binding domain-like"/>
    <property type="match status" value="1"/>
</dbReference>
<organism evidence="4 5">
    <name type="scientific">Candidatus Thiodictyon syntrophicum</name>
    <dbReference type="NCBI Taxonomy" id="1166950"/>
    <lineage>
        <taxon>Bacteria</taxon>
        <taxon>Pseudomonadati</taxon>
        <taxon>Pseudomonadota</taxon>
        <taxon>Gammaproteobacteria</taxon>
        <taxon>Chromatiales</taxon>
        <taxon>Chromatiaceae</taxon>
        <taxon>Thiodictyon</taxon>
    </lineage>
</organism>
<dbReference type="InterPro" id="IPR003115">
    <property type="entry name" value="ParB_N"/>
</dbReference>
<name>A0A2K8UIE0_9GAMM</name>
<evidence type="ECO:0000313" key="5">
    <source>
        <dbReference type="Proteomes" id="UP000232638"/>
    </source>
</evidence>
<feature type="region of interest" description="Disordered" evidence="2">
    <location>
        <begin position="22"/>
        <end position="41"/>
    </location>
</feature>
<dbReference type="NCBIfam" id="TIGR00180">
    <property type="entry name" value="parB_part"/>
    <property type="match status" value="1"/>
</dbReference>
<dbReference type="EMBL" id="CP020372">
    <property type="protein sequence ID" value="AUB85346.1"/>
    <property type="molecule type" value="Genomic_DNA"/>
</dbReference>